<keyword evidence="4" id="KW-1185">Reference proteome</keyword>
<dbReference type="Pfam" id="PF13185">
    <property type="entry name" value="GAF_2"/>
    <property type="match status" value="1"/>
</dbReference>
<feature type="transmembrane region" description="Helical" evidence="1">
    <location>
        <begin position="63"/>
        <end position="82"/>
    </location>
</feature>
<feature type="transmembrane region" description="Helical" evidence="1">
    <location>
        <begin position="37"/>
        <end position="57"/>
    </location>
</feature>
<dbReference type="OrthoDB" id="153145at2"/>
<feature type="transmembrane region" description="Helical" evidence="1">
    <location>
        <begin position="139"/>
        <end position="158"/>
    </location>
</feature>
<protein>
    <submittedName>
        <fullName evidence="3">Protein containg FOG: GAF domain</fullName>
    </submittedName>
</protein>
<evidence type="ECO:0000313" key="4">
    <source>
        <dbReference type="Proteomes" id="UP000055060"/>
    </source>
</evidence>
<gene>
    <name evidence="3" type="ORF">LARV_02685</name>
</gene>
<evidence type="ECO:0000313" key="3">
    <source>
        <dbReference type="EMBL" id="GAP14906.1"/>
    </source>
</evidence>
<keyword evidence="1" id="KW-1133">Transmembrane helix</keyword>
<dbReference type="Gene3D" id="3.30.450.40">
    <property type="match status" value="2"/>
</dbReference>
<organism evidence="3">
    <name type="scientific">Longilinea arvoryzae</name>
    <dbReference type="NCBI Taxonomy" id="360412"/>
    <lineage>
        <taxon>Bacteria</taxon>
        <taxon>Bacillati</taxon>
        <taxon>Chloroflexota</taxon>
        <taxon>Anaerolineae</taxon>
        <taxon>Anaerolineales</taxon>
        <taxon>Anaerolineaceae</taxon>
        <taxon>Longilinea</taxon>
    </lineage>
</organism>
<dbReference type="SMART" id="SM00065">
    <property type="entry name" value="GAF"/>
    <property type="match status" value="1"/>
</dbReference>
<evidence type="ECO:0000259" key="2">
    <source>
        <dbReference type="SMART" id="SM00065"/>
    </source>
</evidence>
<dbReference type="RefSeq" id="WP_075074126.1">
    <property type="nucleotide sequence ID" value="NZ_DF967972.1"/>
</dbReference>
<reference evidence="3" key="1">
    <citation type="submission" date="2015-07" db="EMBL/GenBank/DDBJ databases">
        <title>Draft Genome Sequences of Anaerolinea thermolimosa IMO-1, Bellilinea caldifistulae GOMI-1, Leptolinea tardivitalis YMTK-2, Levilinea saccharolytica KIBI-1,Longilinea arvoryzae KOME-1, Previously Described as Members of the Anaerolineaceae (Chloroflexi).</title>
        <authorList>
            <person name="Sekiguchi Y."/>
            <person name="Ohashi A."/>
            <person name="Matsuura N."/>
            <person name="Tourlousse M.D."/>
        </authorList>
    </citation>
    <scope>NUCLEOTIDE SEQUENCE [LARGE SCALE GENOMIC DNA]</scope>
    <source>
        <strain evidence="3">KOME-1</strain>
    </source>
</reference>
<dbReference type="STRING" id="360412.LARV_02685"/>
<sequence length="568" mass="63101">MIHFLKDYFRSLIPANTPPEIVEEDDLLAIQEHVLHALYICGALISLIATFFVVPIIRNTHDILQEAGFSILCAVFIVFTFWRKAPYKLRANAFLAVLYFGAIYSFYQSGFTANGGAILLCYVILAVILFGSRQGSRSALLSLLTLAFLAFAYKSVLFPAPQTINLLTVTSTGDWIRFGFPLVFLLGLTATGISILVNRLNANLNQAHLLSRSLQTEQRKLDRLLKEGISRMERRELQMRTASQISREISTNLDPKALLAKVVNSIRNNFDLYYVGLFLVDSEGRYAVLRAGTGEAGEKMIAAGHRLEIGGVSMIGWCISNHKARIALDVGSEQVRFNNPYLPRTHSEMALPIVFQNQALGALSIQSIEPNAFGDEDIVILQGIADSLAIALENARLFQGTQQALEELRLYNRNYIQETWGQALAAQGELTFTFQNQEINLPSDHIHELSIPVTLRDEKIGDIRLETSGETFSPEDLSFLDAILTQTALALENARLLEETQRRAVQEQKLNDLSTQLSKASSIEYILQTAARELGQLPMVSEVSVQLVSKEDELPVALQGSNGNGKEH</sequence>
<evidence type="ECO:0000256" key="1">
    <source>
        <dbReference type="SAM" id="Phobius"/>
    </source>
</evidence>
<name>A0A0S7BMG7_9CHLR</name>
<feature type="transmembrane region" description="Helical" evidence="1">
    <location>
        <begin position="178"/>
        <end position="197"/>
    </location>
</feature>
<dbReference type="InterPro" id="IPR003018">
    <property type="entry name" value="GAF"/>
</dbReference>
<dbReference type="InterPro" id="IPR029016">
    <property type="entry name" value="GAF-like_dom_sf"/>
</dbReference>
<dbReference type="AlphaFoldDB" id="A0A0S7BMG7"/>
<feature type="domain" description="GAF" evidence="2">
    <location>
        <begin position="254"/>
        <end position="402"/>
    </location>
</feature>
<feature type="transmembrane region" description="Helical" evidence="1">
    <location>
        <begin position="113"/>
        <end position="132"/>
    </location>
</feature>
<dbReference type="EMBL" id="DF967972">
    <property type="protein sequence ID" value="GAP14906.1"/>
    <property type="molecule type" value="Genomic_DNA"/>
</dbReference>
<dbReference type="InterPro" id="IPR048437">
    <property type="entry name" value="MASE11"/>
</dbReference>
<proteinExistence type="predicted"/>
<feature type="transmembrane region" description="Helical" evidence="1">
    <location>
        <begin position="89"/>
        <end position="107"/>
    </location>
</feature>
<dbReference type="Proteomes" id="UP000055060">
    <property type="component" value="Unassembled WGS sequence"/>
</dbReference>
<dbReference type="Pfam" id="PF20969">
    <property type="entry name" value="MASE11"/>
    <property type="match status" value="1"/>
</dbReference>
<dbReference type="SUPFAM" id="SSF55781">
    <property type="entry name" value="GAF domain-like"/>
    <property type="match status" value="2"/>
</dbReference>
<keyword evidence="1" id="KW-0472">Membrane</keyword>
<accession>A0A0S7BMG7</accession>
<keyword evidence="1" id="KW-0812">Transmembrane</keyword>